<comment type="similarity">
    <text evidence="2">Belongs to the MmpS family.</text>
</comment>
<evidence type="ECO:0000256" key="6">
    <source>
        <dbReference type="ARBA" id="ARBA00023136"/>
    </source>
</evidence>
<protein>
    <submittedName>
        <fullName evidence="8">Conserved small membrane protein</fullName>
    </submittedName>
</protein>
<feature type="transmembrane region" description="Helical" evidence="7">
    <location>
        <begin position="20"/>
        <end position="40"/>
    </location>
</feature>
<gene>
    <name evidence="8" type="ordered locus">MLBr02377</name>
</gene>
<evidence type="ECO:0000256" key="5">
    <source>
        <dbReference type="ARBA" id="ARBA00022989"/>
    </source>
</evidence>
<accession>A0A0H3MS69</accession>
<organism evidence="8 9">
    <name type="scientific">Mycobacterium leprae (strain Br4923)</name>
    <dbReference type="NCBI Taxonomy" id="561304"/>
    <lineage>
        <taxon>Bacteria</taxon>
        <taxon>Bacillati</taxon>
        <taxon>Actinomycetota</taxon>
        <taxon>Actinomycetes</taxon>
        <taxon>Mycobacteriales</taxon>
        <taxon>Mycobacteriaceae</taxon>
        <taxon>Mycobacterium</taxon>
    </lineage>
</organism>
<dbReference type="EMBL" id="FM211192">
    <property type="protein sequence ID" value="CAR72475.1"/>
    <property type="molecule type" value="Genomic_DNA"/>
</dbReference>
<dbReference type="KEGG" id="mlb:MLBr02377"/>
<evidence type="ECO:0000256" key="7">
    <source>
        <dbReference type="SAM" id="Phobius"/>
    </source>
</evidence>
<evidence type="ECO:0000256" key="3">
    <source>
        <dbReference type="ARBA" id="ARBA00022475"/>
    </source>
</evidence>
<sequence>MSKRQRGKGISIFKLLSRIWIPLVILVVLVVGGFVVYRVHSYFASEKRESYADSNLGSSKPFNPKQIVYEVFGPPGTVADISYFDANSDPQRIDGAQLPWSLLMTTTLAAVMGNLVAQGNTDSIGCRIIVDGVVKAERVSNEVNAYTYCLVKSA</sequence>
<dbReference type="SMR" id="A0A0H3MS69"/>
<evidence type="ECO:0000256" key="2">
    <source>
        <dbReference type="ARBA" id="ARBA00007531"/>
    </source>
</evidence>
<reference evidence="8 9" key="1">
    <citation type="journal article" date="2009" name="Nat. Genet.">
        <title>Comparative genomic and phylogeographic analysis of Mycobacterium leprae.</title>
        <authorList>
            <person name="Monot M."/>
            <person name="Honore N."/>
            <person name="Garnier T."/>
            <person name="Zidane N."/>
            <person name="Sherafi D."/>
            <person name="Paniz-Mondolfi A."/>
            <person name="Matsuoka M."/>
            <person name="Taylor G.M."/>
            <person name="Donoghue H.D."/>
            <person name="Bouwman A."/>
            <person name="Mays S."/>
            <person name="Watson C."/>
            <person name="Lockwood D."/>
            <person name="Khamispour A."/>
            <person name="Dowlati Y."/>
            <person name="Jianping S."/>
            <person name="Rea T.H."/>
            <person name="Vera-Cabrera L."/>
            <person name="Stefani M.M."/>
            <person name="Banu S."/>
            <person name="Macdonald M."/>
            <person name="Sapkota B.R."/>
            <person name="Spencer J.S."/>
            <person name="Thomas J."/>
            <person name="Harshman K."/>
            <person name="Singh P."/>
            <person name="Busso P."/>
            <person name="Gattiker A."/>
            <person name="Rougemont J."/>
            <person name="Brennan P.J."/>
            <person name="Cole S.T."/>
        </authorList>
    </citation>
    <scope>NUCLEOTIDE SEQUENCE [LARGE SCALE GENOMIC DNA]</scope>
    <source>
        <strain evidence="9">Br4923</strain>
    </source>
</reference>
<evidence type="ECO:0000313" key="8">
    <source>
        <dbReference type="EMBL" id="CAR72475.1"/>
    </source>
</evidence>
<keyword evidence="4 7" id="KW-0812">Transmembrane</keyword>
<dbReference type="Proteomes" id="UP000006900">
    <property type="component" value="Chromosome"/>
</dbReference>
<dbReference type="Pfam" id="PF05423">
    <property type="entry name" value="Mycobact_memb"/>
    <property type="match status" value="1"/>
</dbReference>
<keyword evidence="6 7" id="KW-0472">Membrane</keyword>
<dbReference type="InterPro" id="IPR038468">
    <property type="entry name" value="MmpS_C"/>
</dbReference>
<evidence type="ECO:0000256" key="1">
    <source>
        <dbReference type="ARBA" id="ARBA00004236"/>
    </source>
</evidence>
<evidence type="ECO:0000256" key="4">
    <source>
        <dbReference type="ARBA" id="ARBA00022692"/>
    </source>
</evidence>
<proteinExistence type="inferred from homology"/>
<dbReference type="HOGENOM" id="CLU_119497_0_0_11"/>
<comment type="subcellular location">
    <subcellularLocation>
        <location evidence="1">Cell membrane</location>
    </subcellularLocation>
</comment>
<dbReference type="GO" id="GO:0005886">
    <property type="term" value="C:plasma membrane"/>
    <property type="evidence" value="ECO:0007669"/>
    <property type="project" value="UniProtKB-SubCell"/>
</dbReference>
<keyword evidence="5 7" id="KW-1133">Transmembrane helix</keyword>
<dbReference type="Gene3D" id="2.60.40.2880">
    <property type="entry name" value="MmpS1-5, C-terminal soluble domain"/>
    <property type="match status" value="1"/>
</dbReference>
<name>A0A0H3MS69_MYCLB</name>
<evidence type="ECO:0000313" key="9">
    <source>
        <dbReference type="Proteomes" id="UP000006900"/>
    </source>
</evidence>
<dbReference type="AlphaFoldDB" id="A0A0H3MS69"/>
<dbReference type="InterPro" id="IPR008693">
    <property type="entry name" value="MmpS"/>
</dbReference>
<keyword evidence="3" id="KW-1003">Cell membrane</keyword>